<feature type="domain" description="CMP/dCMP-type deaminase" evidence="1">
    <location>
        <begin position="40"/>
        <end position="169"/>
    </location>
</feature>
<comment type="caution">
    <text evidence="2">The sequence shown here is derived from an EMBL/GenBank/DDBJ whole genome shotgun (WGS) entry which is preliminary data.</text>
</comment>
<proteinExistence type="predicted"/>
<dbReference type="PANTHER" id="PTHR11079:SF162">
    <property type="entry name" value="RIBOFLAVIN BIOSYNTHESIS PROTEIN PYRD, CHLOROPLASTIC"/>
    <property type="match status" value="1"/>
</dbReference>
<dbReference type="Pfam" id="PF00383">
    <property type="entry name" value="dCMP_cyt_deam_1"/>
    <property type="match status" value="1"/>
</dbReference>
<evidence type="ECO:0000259" key="1">
    <source>
        <dbReference type="PROSITE" id="PS51747"/>
    </source>
</evidence>
<protein>
    <recommendedName>
        <fullName evidence="1">CMP/dCMP-type deaminase domain-containing protein</fullName>
    </recommendedName>
</protein>
<dbReference type="InterPro" id="IPR016193">
    <property type="entry name" value="Cytidine_deaminase-like"/>
</dbReference>
<dbReference type="SUPFAM" id="SSF53927">
    <property type="entry name" value="Cytidine deaminase-like"/>
    <property type="match status" value="1"/>
</dbReference>
<organism evidence="2 3">
    <name type="scientific">Rubritalea tangerina</name>
    <dbReference type="NCBI Taxonomy" id="430798"/>
    <lineage>
        <taxon>Bacteria</taxon>
        <taxon>Pseudomonadati</taxon>
        <taxon>Verrucomicrobiota</taxon>
        <taxon>Verrucomicrobiia</taxon>
        <taxon>Verrucomicrobiales</taxon>
        <taxon>Rubritaleaceae</taxon>
        <taxon>Rubritalea</taxon>
    </lineage>
</organism>
<dbReference type="RefSeq" id="WP_377178730.1">
    <property type="nucleotide sequence ID" value="NZ_JBHUJB010000077.1"/>
</dbReference>
<sequence>MQSTIFMSGEKPSLNFETPKFSYDELAQQLVDYTPDTERYPHDEASVVSVVEGIRAGRIGNVAVGGCLMKDGEIISREISKAVAPFHRTDLHVEMVLLNELEEKLCDNKKPRMRDYTLFTSQEPCPMCLARICFNQVGKTYYVYRDGNSPEAGAQTNWDRLPPGFKGLGSRLVIEEAQCSPELKEISRQVWLNSIGPAVNEFLDRY</sequence>
<gene>
    <name evidence="2" type="ORF">ACFSW8_15765</name>
</gene>
<dbReference type="PROSITE" id="PS51747">
    <property type="entry name" value="CYT_DCMP_DEAMINASES_2"/>
    <property type="match status" value="1"/>
</dbReference>
<name>A0ABW4ZF68_9BACT</name>
<reference evidence="3" key="1">
    <citation type="journal article" date="2019" name="Int. J. Syst. Evol. Microbiol.">
        <title>The Global Catalogue of Microorganisms (GCM) 10K type strain sequencing project: providing services to taxonomists for standard genome sequencing and annotation.</title>
        <authorList>
            <consortium name="The Broad Institute Genomics Platform"/>
            <consortium name="The Broad Institute Genome Sequencing Center for Infectious Disease"/>
            <person name="Wu L."/>
            <person name="Ma J."/>
        </authorList>
    </citation>
    <scope>NUCLEOTIDE SEQUENCE [LARGE SCALE GENOMIC DNA]</scope>
    <source>
        <strain evidence="3">CCUG 57942</strain>
    </source>
</reference>
<dbReference type="EMBL" id="JBHUJB010000077">
    <property type="protein sequence ID" value="MFD2160360.1"/>
    <property type="molecule type" value="Genomic_DNA"/>
</dbReference>
<accession>A0ABW4ZF68</accession>
<dbReference type="Proteomes" id="UP001597389">
    <property type="component" value="Unassembled WGS sequence"/>
</dbReference>
<dbReference type="InterPro" id="IPR002125">
    <property type="entry name" value="CMP_dCMP_dom"/>
</dbReference>
<evidence type="ECO:0000313" key="3">
    <source>
        <dbReference type="Proteomes" id="UP001597389"/>
    </source>
</evidence>
<evidence type="ECO:0000313" key="2">
    <source>
        <dbReference type="EMBL" id="MFD2160360.1"/>
    </source>
</evidence>
<keyword evidence="3" id="KW-1185">Reference proteome</keyword>
<dbReference type="Gene3D" id="3.40.140.10">
    <property type="entry name" value="Cytidine Deaminase, domain 2"/>
    <property type="match status" value="1"/>
</dbReference>
<dbReference type="PANTHER" id="PTHR11079">
    <property type="entry name" value="CYTOSINE DEAMINASE FAMILY MEMBER"/>
    <property type="match status" value="1"/>
</dbReference>